<comment type="caution">
    <text evidence="1">The sequence shown here is derived from an EMBL/GenBank/DDBJ whole genome shotgun (WGS) entry which is preliminary data.</text>
</comment>
<evidence type="ECO:0000313" key="2">
    <source>
        <dbReference type="Proteomes" id="UP000749559"/>
    </source>
</evidence>
<dbReference type="EMBL" id="CAIIXF020000005">
    <property type="protein sequence ID" value="CAH1785194.1"/>
    <property type="molecule type" value="Genomic_DNA"/>
</dbReference>
<feature type="non-terminal residue" evidence="1">
    <location>
        <position position="1"/>
    </location>
</feature>
<dbReference type="AlphaFoldDB" id="A0A8J1T4A3"/>
<accession>A0A8J1T4A3</accession>
<proteinExistence type="predicted"/>
<organism evidence="1 2">
    <name type="scientific">Owenia fusiformis</name>
    <name type="common">Polychaete worm</name>
    <dbReference type="NCBI Taxonomy" id="6347"/>
    <lineage>
        <taxon>Eukaryota</taxon>
        <taxon>Metazoa</taxon>
        <taxon>Spiralia</taxon>
        <taxon>Lophotrochozoa</taxon>
        <taxon>Annelida</taxon>
        <taxon>Polychaeta</taxon>
        <taxon>Sedentaria</taxon>
        <taxon>Canalipalpata</taxon>
        <taxon>Sabellida</taxon>
        <taxon>Oweniida</taxon>
        <taxon>Oweniidae</taxon>
        <taxon>Owenia</taxon>
    </lineage>
</organism>
<dbReference type="OrthoDB" id="6042561at2759"/>
<evidence type="ECO:0000313" key="1">
    <source>
        <dbReference type="EMBL" id="CAH1785194.1"/>
    </source>
</evidence>
<gene>
    <name evidence="1" type="ORF">OFUS_LOCUS11292</name>
</gene>
<dbReference type="Proteomes" id="UP000749559">
    <property type="component" value="Unassembled WGS sequence"/>
</dbReference>
<name>A0A8J1T4A3_OWEFU</name>
<keyword evidence="2" id="KW-1185">Reference proteome</keyword>
<sequence length="261" mass="28833">FNKMKLLLVLAAVVGLSEAFLWKKSPEWDELKVKFGVPFSDFNSQPRTVKEAEQQGWTAVGTCAASNGYMGRRYVKDGNSAVMLLFDKNGFIAGIQAGVPKGLTNGFPYPATRHMFNTKGSENVITAYFTNPATICSQGRSSSQFDTEGTGTGMFVQNGPNPLTNFISVPMTETGIAKTKWTKGKCFVGMGQHYWYNTSENMNCENFFPMFLLYTDGKLKGFGWALDADLTSETWEHPPPALFSLFMDPVLEVSSINRLTG</sequence>
<reference evidence="1" key="1">
    <citation type="submission" date="2022-03" db="EMBL/GenBank/DDBJ databases">
        <authorList>
            <person name="Martin C."/>
        </authorList>
    </citation>
    <scope>NUCLEOTIDE SEQUENCE</scope>
</reference>
<protein>
    <submittedName>
        <fullName evidence="1">Uncharacterized protein</fullName>
    </submittedName>
</protein>